<organism evidence="1 2">
    <name type="scientific">Paenibacillus polymyxa</name>
    <name type="common">Bacillus polymyxa</name>
    <dbReference type="NCBI Taxonomy" id="1406"/>
    <lineage>
        <taxon>Bacteria</taxon>
        <taxon>Bacillati</taxon>
        <taxon>Bacillota</taxon>
        <taxon>Bacilli</taxon>
        <taxon>Bacillales</taxon>
        <taxon>Paenibacillaceae</taxon>
        <taxon>Paenibacillus</taxon>
    </lineage>
</organism>
<dbReference type="Gene3D" id="3.30.460.10">
    <property type="entry name" value="Beta Polymerase, domain 2"/>
    <property type="match status" value="1"/>
</dbReference>
<protein>
    <submittedName>
        <fullName evidence="1">Aminoglycoside 6-adenylyltransferase</fullName>
        <ecNumber evidence="1">2.7.7.-</ecNumber>
    </submittedName>
</protein>
<dbReference type="Proteomes" id="UP000254400">
    <property type="component" value="Unassembled WGS sequence"/>
</dbReference>
<dbReference type="SUPFAM" id="SSF81301">
    <property type="entry name" value="Nucleotidyltransferase"/>
    <property type="match status" value="1"/>
</dbReference>
<proteinExistence type="predicted"/>
<accession>A0A378XZK4</accession>
<gene>
    <name evidence="1" type="primary">aadK</name>
    <name evidence="1" type="ORF">NCTC10343_02390</name>
</gene>
<sequence length="289" mass="34136">MRSEQEMLHTILQFAQEDERVRAVIMNGSRANPHAPRDIFQDYDIVFLVSSMDSFIQERHWIRRFGELIIMQTPDEHVEPTVTFRDRFAFLMLFTDGNRIDLTLCPVTNIANWPRDSLSVLLLDKDDLVEPFPPPSLQDYKTVPQTAQTYADSCNEFWWVSTYVAKGLWRHELPYAKFILDRPVRDALHFMLEWHMGIQTNFTADPGKQGKYFEKHLEPEHWTAYIQTFADADYEHMWQSLFIMGNLFREVAQKVANHYGYRYPIEDDQRVTNYLYHVKALPADATGIY</sequence>
<dbReference type="PIRSF" id="PIRSF000812">
    <property type="entry name" value="AAD"/>
    <property type="match status" value="1"/>
</dbReference>
<keyword evidence="1" id="KW-0808">Transferase</keyword>
<evidence type="ECO:0000313" key="2">
    <source>
        <dbReference type="Proteomes" id="UP000254400"/>
    </source>
</evidence>
<dbReference type="SUPFAM" id="SSF81631">
    <property type="entry name" value="PAP/OAS1 substrate-binding domain"/>
    <property type="match status" value="1"/>
</dbReference>
<dbReference type="GeneID" id="93345790"/>
<dbReference type="AlphaFoldDB" id="A0A378XZK4"/>
<dbReference type="EMBL" id="UGSC01000001">
    <property type="protein sequence ID" value="SUA69529.1"/>
    <property type="molecule type" value="Genomic_DNA"/>
</dbReference>
<reference evidence="1 2" key="1">
    <citation type="submission" date="2018-06" db="EMBL/GenBank/DDBJ databases">
        <authorList>
            <consortium name="Pathogen Informatics"/>
            <person name="Doyle S."/>
        </authorList>
    </citation>
    <scope>NUCLEOTIDE SEQUENCE [LARGE SCALE GENOMIC DNA]</scope>
    <source>
        <strain evidence="1 2">NCTC10343</strain>
    </source>
</reference>
<dbReference type="Gene3D" id="1.20.120.330">
    <property type="entry name" value="Nucleotidyltransferases domain 2"/>
    <property type="match status" value="1"/>
</dbReference>
<dbReference type="GO" id="GO:0016779">
    <property type="term" value="F:nucleotidyltransferase activity"/>
    <property type="evidence" value="ECO:0007669"/>
    <property type="project" value="UniProtKB-KW"/>
</dbReference>
<dbReference type="InterPro" id="IPR007530">
    <property type="entry name" value="Aminoglycoside_adenylylTfrase"/>
</dbReference>
<evidence type="ECO:0000313" key="1">
    <source>
        <dbReference type="EMBL" id="SUA69529.1"/>
    </source>
</evidence>
<dbReference type="RefSeq" id="WP_019687120.1">
    <property type="nucleotide sequence ID" value="NZ_CP036496.1"/>
</dbReference>
<name>A0A378XZK4_PAEPO</name>
<dbReference type="InterPro" id="IPR043519">
    <property type="entry name" value="NT_sf"/>
</dbReference>
<keyword evidence="1" id="KW-0548">Nucleotidyltransferase</keyword>
<dbReference type="Pfam" id="PF04439">
    <property type="entry name" value="Adenyl_transf"/>
    <property type="match status" value="1"/>
</dbReference>
<dbReference type="EC" id="2.7.7.-" evidence="1"/>